<dbReference type="Proteomes" id="UP000291600">
    <property type="component" value="Unassembled WGS sequence"/>
</dbReference>
<evidence type="ECO:0000313" key="2">
    <source>
        <dbReference type="Proteomes" id="UP000291600"/>
    </source>
</evidence>
<dbReference type="AntiFam" id="ANF00070">
    <property type="entry name" value="Spurious family"/>
</dbReference>
<reference evidence="1 2" key="1">
    <citation type="submission" date="2019-02" db="EMBL/GenBank/DDBJ databases">
        <title>Comparative genomic analysis of the Hafnia genus genomes.</title>
        <authorList>
            <person name="Zhiqiu Y."/>
            <person name="Chao Y."/>
            <person name="Yuhui D."/>
            <person name="Di H."/>
            <person name="Bin L."/>
        </authorList>
    </citation>
    <scope>NUCLEOTIDE SEQUENCE [LARGE SCALE GENOMIC DNA]</scope>
    <source>
        <strain evidence="1 2">PCM_1210</strain>
    </source>
</reference>
<protein>
    <submittedName>
        <fullName evidence="1">DUF2655 domain-containing protein</fullName>
    </submittedName>
</protein>
<organism evidence="1 2">
    <name type="scientific">Hafnia alvei</name>
    <dbReference type="NCBI Taxonomy" id="569"/>
    <lineage>
        <taxon>Bacteria</taxon>
        <taxon>Pseudomonadati</taxon>
        <taxon>Pseudomonadota</taxon>
        <taxon>Gammaproteobacteria</taxon>
        <taxon>Enterobacterales</taxon>
        <taxon>Hafniaceae</taxon>
        <taxon>Hafnia</taxon>
    </lineage>
</organism>
<dbReference type="EMBL" id="SITJ01000076">
    <property type="protein sequence ID" value="TBL66840.1"/>
    <property type="molecule type" value="Genomic_DNA"/>
</dbReference>
<proteinExistence type="predicted"/>
<evidence type="ECO:0000313" key="1">
    <source>
        <dbReference type="EMBL" id="TBL66840.1"/>
    </source>
</evidence>
<sequence>MQKYAALLIPCFRSDCYPQPANYLISHYVLRHCCISVASSKRQVPSFSLS</sequence>
<accession>A0ABD7Q405</accession>
<comment type="caution">
    <text evidence="1">The sequence shown here is derived from an EMBL/GenBank/DDBJ whole genome shotgun (WGS) entry which is preliminary data.</text>
</comment>
<name>A0ABD7Q405_HAFAL</name>
<dbReference type="AlphaFoldDB" id="A0ABD7Q405"/>
<gene>
    <name evidence="1" type="ORF">EYY96_17925</name>
</gene>